<sequence length="118" mass="13170">MYVKGIWGFTTTPHVGRNYHAIDSSIYREEICTTYVDKLDAVGDLLTVVGLMHSLCKKHIFFGPCTYERLLDAAAGLVTNNTILGILGRLGKGDEMLHEFAAMEKVNLIQVIVTYNTF</sequence>
<comment type="caution">
    <text evidence="1">The sequence shown here is derived from an EMBL/GenBank/DDBJ whole genome shotgun (WGS) entry which is preliminary data.</text>
</comment>
<reference evidence="1 2" key="1">
    <citation type="submission" date="2019-12" db="EMBL/GenBank/DDBJ databases">
        <authorList>
            <person name="Alioto T."/>
            <person name="Alioto T."/>
            <person name="Gomez Garrido J."/>
        </authorList>
    </citation>
    <scope>NUCLEOTIDE SEQUENCE [LARGE SCALE GENOMIC DNA]</scope>
</reference>
<dbReference type="Proteomes" id="UP000594638">
    <property type="component" value="Unassembled WGS sequence"/>
</dbReference>
<proteinExistence type="predicted"/>
<dbReference type="EMBL" id="CACTIH010007721">
    <property type="protein sequence ID" value="CAA3017620.1"/>
    <property type="molecule type" value="Genomic_DNA"/>
</dbReference>
<keyword evidence="2" id="KW-1185">Reference proteome</keyword>
<name>A0A8S0UL52_OLEEU</name>
<protein>
    <submittedName>
        <fullName evidence="1">Uncharacterized protein</fullName>
    </submittedName>
</protein>
<dbReference type="AlphaFoldDB" id="A0A8S0UL52"/>
<organism evidence="1 2">
    <name type="scientific">Olea europaea subsp. europaea</name>
    <dbReference type="NCBI Taxonomy" id="158383"/>
    <lineage>
        <taxon>Eukaryota</taxon>
        <taxon>Viridiplantae</taxon>
        <taxon>Streptophyta</taxon>
        <taxon>Embryophyta</taxon>
        <taxon>Tracheophyta</taxon>
        <taxon>Spermatophyta</taxon>
        <taxon>Magnoliopsida</taxon>
        <taxon>eudicotyledons</taxon>
        <taxon>Gunneridae</taxon>
        <taxon>Pentapetalae</taxon>
        <taxon>asterids</taxon>
        <taxon>lamiids</taxon>
        <taxon>Lamiales</taxon>
        <taxon>Oleaceae</taxon>
        <taxon>Oleeae</taxon>
        <taxon>Olea</taxon>
    </lineage>
</organism>
<accession>A0A8S0UL52</accession>
<evidence type="ECO:0000313" key="1">
    <source>
        <dbReference type="EMBL" id="CAA3017620.1"/>
    </source>
</evidence>
<dbReference type="Gramene" id="OE9A018978T2">
    <property type="protein sequence ID" value="OE9A018978C2"/>
    <property type="gene ID" value="OE9A018978"/>
</dbReference>
<evidence type="ECO:0000313" key="2">
    <source>
        <dbReference type="Proteomes" id="UP000594638"/>
    </source>
</evidence>
<gene>
    <name evidence="1" type="ORF">OLEA9_A018978</name>
</gene>